<sequence>MEEIDDILNGIPTEKFSNTPESATLDFDMDFTTPYILSTSFEDLPNLLYAHPQNNYHYDNNSRRANLVLRVFPSDHRSHDELILQWREQDRSSWEGISVLLKLKGRWIYTLPYIRQRYNRACRIRRLLEKDFVLPSQLPISPRKLRARIPEPGTECQSLWIPELQRPITPPMLERYLSDNSDDELMVPAVVKVAAKTPPRCDAKSSAIYSQNIPSVKSAVSVDSSTAQYYYSDISARPSISSRSTGSRTVLEARRKSNYRRSNLSDKHVYQCTFCKAAPFNTEGNWKRHEESKHLVTST</sequence>
<reference evidence="1 2" key="1">
    <citation type="journal article" date="2013" name="PLoS Genet.">
        <title>The genome and development-dependent transcriptomes of Pyronema confluens: a window into fungal evolution.</title>
        <authorList>
            <person name="Traeger S."/>
            <person name="Altegoer F."/>
            <person name="Freitag M."/>
            <person name="Gabaldon T."/>
            <person name="Kempken F."/>
            <person name="Kumar A."/>
            <person name="Marcet-Houben M."/>
            <person name="Poggeler S."/>
            <person name="Stajich J.E."/>
            <person name="Nowrousian M."/>
        </authorList>
    </citation>
    <scope>NUCLEOTIDE SEQUENCE [LARGE SCALE GENOMIC DNA]</scope>
    <source>
        <strain evidence="2">CBS 100304</strain>
        <tissue evidence="1">Vegetative mycelium</tissue>
    </source>
</reference>
<evidence type="ECO:0000313" key="1">
    <source>
        <dbReference type="EMBL" id="CCX32470.1"/>
    </source>
</evidence>
<keyword evidence="2" id="KW-1185">Reference proteome</keyword>
<dbReference type="Proteomes" id="UP000018144">
    <property type="component" value="Unassembled WGS sequence"/>
</dbReference>
<proteinExistence type="predicted"/>
<gene>
    <name evidence="1" type="ORF">PCON_13233</name>
</gene>
<dbReference type="AlphaFoldDB" id="U4LSV6"/>
<protein>
    <submittedName>
        <fullName evidence="1">Uncharacterized protein</fullName>
    </submittedName>
</protein>
<evidence type="ECO:0000313" key="2">
    <source>
        <dbReference type="Proteomes" id="UP000018144"/>
    </source>
</evidence>
<dbReference type="EMBL" id="HF935878">
    <property type="protein sequence ID" value="CCX32470.1"/>
    <property type="molecule type" value="Genomic_DNA"/>
</dbReference>
<organism evidence="1 2">
    <name type="scientific">Pyronema omphalodes (strain CBS 100304)</name>
    <name type="common">Pyronema confluens</name>
    <dbReference type="NCBI Taxonomy" id="1076935"/>
    <lineage>
        <taxon>Eukaryota</taxon>
        <taxon>Fungi</taxon>
        <taxon>Dikarya</taxon>
        <taxon>Ascomycota</taxon>
        <taxon>Pezizomycotina</taxon>
        <taxon>Pezizomycetes</taxon>
        <taxon>Pezizales</taxon>
        <taxon>Pyronemataceae</taxon>
        <taxon>Pyronema</taxon>
    </lineage>
</organism>
<name>U4LSV6_PYROM</name>
<accession>U4LSV6</accession>